<dbReference type="EMBL" id="BARV01026063">
    <property type="protein sequence ID" value="GAI36688.1"/>
    <property type="molecule type" value="Genomic_DNA"/>
</dbReference>
<comment type="caution">
    <text evidence="1">The sequence shown here is derived from an EMBL/GenBank/DDBJ whole genome shotgun (WGS) entry which is preliminary data.</text>
</comment>
<dbReference type="AlphaFoldDB" id="X1MZG1"/>
<proteinExistence type="predicted"/>
<accession>X1MZG1</accession>
<organism evidence="1">
    <name type="scientific">marine sediment metagenome</name>
    <dbReference type="NCBI Taxonomy" id="412755"/>
    <lineage>
        <taxon>unclassified sequences</taxon>
        <taxon>metagenomes</taxon>
        <taxon>ecological metagenomes</taxon>
    </lineage>
</organism>
<sequence length="53" mass="6261">MNDEARKSRSIKIRPSILQKAHVKAKEQGKWIGTWIEEAIEQRLEREKTEKEG</sequence>
<name>X1MZG1_9ZZZZ</name>
<evidence type="ECO:0000313" key="1">
    <source>
        <dbReference type="EMBL" id="GAI36688.1"/>
    </source>
</evidence>
<reference evidence="1" key="1">
    <citation type="journal article" date="2014" name="Front. Microbiol.">
        <title>High frequency of phylogenetically diverse reductive dehalogenase-homologous genes in deep subseafloor sedimentary metagenomes.</title>
        <authorList>
            <person name="Kawai M."/>
            <person name="Futagami T."/>
            <person name="Toyoda A."/>
            <person name="Takaki Y."/>
            <person name="Nishi S."/>
            <person name="Hori S."/>
            <person name="Arai W."/>
            <person name="Tsubouchi T."/>
            <person name="Morono Y."/>
            <person name="Uchiyama I."/>
            <person name="Ito T."/>
            <person name="Fujiyama A."/>
            <person name="Inagaki F."/>
            <person name="Takami H."/>
        </authorList>
    </citation>
    <scope>NUCLEOTIDE SEQUENCE</scope>
    <source>
        <strain evidence="1">Expedition CK06-06</strain>
    </source>
</reference>
<gene>
    <name evidence="1" type="ORF">S06H3_42191</name>
</gene>
<protein>
    <submittedName>
        <fullName evidence="1">Uncharacterized protein</fullName>
    </submittedName>
</protein>